<comment type="caution">
    <text evidence="1">The sequence shown here is derived from an EMBL/GenBank/DDBJ whole genome shotgun (WGS) entry which is preliminary data.</text>
</comment>
<evidence type="ECO:0000313" key="2">
    <source>
        <dbReference type="Proteomes" id="UP001189429"/>
    </source>
</evidence>
<accession>A0ABN9QW49</accession>
<organism evidence="1 2">
    <name type="scientific">Prorocentrum cordatum</name>
    <dbReference type="NCBI Taxonomy" id="2364126"/>
    <lineage>
        <taxon>Eukaryota</taxon>
        <taxon>Sar</taxon>
        <taxon>Alveolata</taxon>
        <taxon>Dinophyceae</taxon>
        <taxon>Prorocentrales</taxon>
        <taxon>Prorocentraceae</taxon>
        <taxon>Prorocentrum</taxon>
    </lineage>
</organism>
<protein>
    <submittedName>
        <fullName evidence="1">Uncharacterized protein</fullName>
    </submittedName>
</protein>
<dbReference type="EMBL" id="CAUYUJ010004558">
    <property type="protein sequence ID" value="CAK0810027.1"/>
    <property type="molecule type" value="Genomic_DNA"/>
</dbReference>
<dbReference type="Proteomes" id="UP001189429">
    <property type="component" value="Unassembled WGS sequence"/>
</dbReference>
<proteinExistence type="predicted"/>
<gene>
    <name evidence="1" type="ORF">PCOR1329_LOCUS15116</name>
</gene>
<reference evidence="1" key="1">
    <citation type="submission" date="2023-10" db="EMBL/GenBank/DDBJ databases">
        <authorList>
            <person name="Chen Y."/>
            <person name="Shah S."/>
            <person name="Dougan E. K."/>
            <person name="Thang M."/>
            <person name="Chan C."/>
        </authorList>
    </citation>
    <scope>NUCLEOTIDE SEQUENCE [LARGE SCALE GENOMIC DNA]</scope>
</reference>
<evidence type="ECO:0000313" key="1">
    <source>
        <dbReference type="EMBL" id="CAK0810027.1"/>
    </source>
</evidence>
<keyword evidence="2" id="KW-1185">Reference proteome</keyword>
<sequence length="124" mass="13396">MNMNSVSNVPVAFFAAVSLPPFFCPEYKSLLQSSGSSSPPPGSLDLIQTGSLDLIQTHTAPGLDKTQSHQSSSLEVILSYQARAGSVILFDIDSLHEVQVASSPLQISGPRQPYFFLHERPSLH</sequence>
<name>A0ABN9QW49_9DINO</name>